<keyword evidence="2" id="KW-0813">Transport</keyword>
<keyword evidence="4 7" id="KW-0812">Transmembrane</keyword>
<sequence length="218" mass="25288">MLDYTTNIQYLAWVGYAVCLMAVVRFLPLSSLVKDKKVQHLVFGCAASVFFLWIFQTGIYPGLQVHFLWLTALMLVLGFRWAVVSSFLALLGVTLVGEESWRMFGVNGLLGVLAPLGLSYLIYSFVFHKLSRHVFVYIFLCAFLPGALMMAFKMYLLGGYFYLDGQYDWHTIHDNYLVLIWLLLFPEGMLNGMTMTLMVIYKPHWAYTFYEKFYIHNK</sequence>
<evidence type="ECO:0000256" key="2">
    <source>
        <dbReference type="ARBA" id="ARBA00022448"/>
    </source>
</evidence>
<comment type="caution">
    <text evidence="8">The sequence shown here is derived from an EMBL/GenBank/DDBJ whole genome shotgun (WGS) entry which is preliminary data.</text>
</comment>
<comment type="subcellular location">
    <subcellularLocation>
        <location evidence="1">Cell membrane</location>
        <topology evidence="1">Multi-pass membrane protein</topology>
    </subcellularLocation>
</comment>
<organism evidence="8 9">
    <name type="scientific">Paraglaciecola mesophila</name>
    <dbReference type="NCBI Taxonomy" id="197222"/>
    <lineage>
        <taxon>Bacteria</taxon>
        <taxon>Pseudomonadati</taxon>
        <taxon>Pseudomonadota</taxon>
        <taxon>Gammaproteobacteria</taxon>
        <taxon>Alteromonadales</taxon>
        <taxon>Alteromonadaceae</taxon>
        <taxon>Paraglaciecola</taxon>
    </lineage>
</organism>
<keyword evidence="5 7" id="KW-1133">Transmembrane helix</keyword>
<keyword evidence="9" id="KW-1185">Reference proteome</keyword>
<dbReference type="EMBL" id="JBBMQS010000002">
    <property type="protein sequence ID" value="MEM5496580.1"/>
    <property type="molecule type" value="Genomic_DNA"/>
</dbReference>
<feature type="transmembrane region" description="Helical" evidence="7">
    <location>
        <begin position="38"/>
        <end position="55"/>
    </location>
</feature>
<keyword evidence="6 7" id="KW-0472">Membrane</keyword>
<protein>
    <submittedName>
        <fullName evidence="8">Energy-coupling factor ABC transporter permease</fullName>
    </submittedName>
</protein>
<reference evidence="8 9" key="1">
    <citation type="submission" date="2024-03" db="EMBL/GenBank/DDBJ databases">
        <title>Community enrichment and isolation of bacterial strains for fucoidan degradation.</title>
        <authorList>
            <person name="Sichert A."/>
        </authorList>
    </citation>
    <scope>NUCLEOTIDE SEQUENCE [LARGE SCALE GENOMIC DNA]</scope>
    <source>
        <strain evidence="8 9">AS12</strain>
    </source>
</reference>
<feature type="transmembrane region" description="Helical" evidence="7">
    <location>
        <begin position="7"/>
        <end position="26"/>
    </location>
</feature>
<dbReference type="RefSeq" id="WP_006994830.1">
    <property type="nucleotide sequence ID" value="NZ_JBBMQS010000002.1"/>
</dbReference>
<dbReference type="Pfam" id="PF01891">
    <property type="entry name" value="CbiM"/>
    <property type="match status" value="1"/>
</dbReference>
<name>A0ABU9SSN9_9ALTE</name>
<feature type="transmembrane region" description="Helical" evidence="7">
    <location>
        <begin position="176"/>
        <end position="201"/>
    </location>
</feature>
<dbReference type="InterPro" id="IPR002751">
    <property type="entry name" value="CbiM/NikMN"/>
</dbReference>
<feature type="transmembrane region" description="Helical" evidence="7">
    <location>
        <begin position="67"/>
        <end position="91"/>
    </location>
</feature>
<proteinExistence type="predicted"/>
<evidence type="ECO:0000256" key="1">
    <source>
        <dbReference type="ARBA" id="ARBA00004651"/>
    </source>
</evidence>
<dbReference type="Proteomes" id="UP001461163">
    <property type="component" value="Unassembled WGS sequence"/>
</dbReference>
<evidence type="ECO:0000256" key="7">
    <source>
        <dbReference type="SAM" id="Phobius"/>
    </source>
</evidence>
<feature type="transmembrane region" description="Helical" evidence="7">
    <location>
        <begin position="135"/>
        <end position="156"/>
    </location>
</feature>
<evidence type="ECO:0000256" key="6">
    <source>
        <dbReference type="ARBA" id="ARBA00023136"/>
    </source>
</evidence>
<evidence type="ECO:0000256" key="4">
    <source>
        <dbReference type="ARBA" id="ARBA00022692"/>
    </source>
</evidence>
<accession>A0ABU9SSN9</accession>
<feature type="transmembrane region" description="Helical" evidence="7">
    <location>
        <begin position="103"/>
        <end position="123"/>
    </location>
</feature>
<keyword evidence="3" id="KW-1003">Cell membrane</keyword>
<evidence type="ECO:0000256" key="3">
    <source>
        <dbReference type="ARBA" id="ARBA00022475"/>
    </source>
</evidence>
<gene>
    <name evidence="8" type="ORF">WNY77_04120</name>
</gene>
<evidence type="ECO:0000313" key="8">
    <source>
        <dbReference type="EMBL" id="MEM5496580.1"/>
    </source>
</evidence>
<evidence type="ECO:0000256" key="5">
    <source>
        <dbReference type="ARBA" id="ARBA00022989"/>
    </source>
</evidence>
<evidence type="ECO:0000313" key="9">
    <source>
        <dbReference type="Proteomes" id="UP001461163"/>
    </source>
</evidence>
<dbReference type="Gene3D" id="1.10.1760.20">
    <property type="match status" value="1"/>
</dbReference>